<keyword evidence="3" id="KW-1185">Reference proteome</keyword>
<feature type="region of interest" description="Disordered" evidence="1">
    <location>
        <begin position="1"/>
        <end position="186"/>
    </location>
</feature>
<proteinExistence type="predicted"/>
<organism evidence="2 3">
    <name type="scientific">Venturia nashicola</name>
    <dbReference type="NCBI Taxonomy" id="86259"/>
    <lineage>
        <taxon>Eukaryota</taxon>
        <taxon>Fungi</taxon>
        <taxon>Dikarya</taxon>
        <taxon>Ascomycota</taxon>
        <taxon>Pezizomycotina</taxon>
        <taxon>Dothideomycetes</taxon>
        <taxon>Pleosporomycetidae</taxon>
        <taxon>Venturiales</taxon>
        <taxon>Venturiaceae</taxon>
        <taxon>Venturia</taxon>
    </lineage>
</organism>
<evidence type="ECO:0000313" key="2">
    <source>
        <dbReference type="EMBL" id="TID20598.1"/>
    </source>
</evidence>
<feature type="region of interest" description="Disordered" evidence="1">
    <location>
        <begin position="231"/>
        <end position="253"/>
    </location>
</feature>
<dbReference type="EMBL" id="SNSC02000010">
    <property type="protein sequence ID" value="TID20598.1"/>
    <property type="molecule type" value="Genomic_DNA"/>
</dbReference>
<dbReference type="STRING" id="86259.A0A4Z1P056"/>
<name>A0A4Z1P056_9PEZI</name>
<feature type="compositionally biased region" description="Basic and acidic residues" evidence="1">
    <location>
        <begin position="123"/>
        <end position="158"/>
    </location>
</feature>
<reference evidence="2 3" key="1">
    <citation type="submission" date="2019-04" db="EMBL/GenBank/DDBJ databases">
        <title>High contiguity whole genome sequence and gene annotation resource for two Venturia nashicola isolates.</title>
        <authorList>
            <person name="Prokchorchik M."/>
            <person name="Won K."/>
            <person name="Lee Y."/>
            <person name="Choi E.D."/>
            <person name="Segonzac C."/>
            <person name="Sohn K.H."/>
        </authorList>
    </citation>
    <scope>NUCLEOTIDE SEQUENCE [LARGE SCALE GENOMIC DNA]</scope>
    <source>
        <strain evidence="2 3">PRI2</strain>
    </source>
</reference>
<protein>
    <recommendedName>
        <fullName evidence="4">Glycine zipper 2TM domain-containing protein</fullName>
    </recommendedName>
</protein>
<accession>A0A4Z1P056</accession>
<evidence type="ECO:0000313" key="3">
    <source>
        <dbReference type="Proteomes" id="UP000298493"/>
    </source>
</evidence>
<evidence type="ECO:0000256" key="1">
    <source>
        <dbReference type="SAM" id="MobiDB-lite"/>
    </source>
</evidence>
<sequence length="253" mass="27836">MSEEGKGSTFDGVVKNRPNMPPGDGYLPGDSPYAPTNDESGGGGGRGADTERYEPSSYGRQAANDGYARDGYSDQYEELGDWGKGAVKGKGYSKGYKQPKSIGYGGQYDRKNKSYENLTESEYQERRRVERYRPQPRYREDSRERDRSSPGYSRRDRSASPSESDGIGIGTHDGHWDGDDNTPAKKWGATIAGAAIGGFTGHKAKKEGFIGTAIGAIVGGLVAREAEKEIYKRKSLNKSRRREEAESYRSNSR</sequence>
<dbReference type="Proteomes" id="UP000298493">
    <property type="component" value="Unassembled WGS sequence"/>
</dbReference>
<comment type="caution">
    <text evidence="2">The sequence shown here is derived from an EMBL/GenBank/DDBJ whole genome shotgun (WGS) entry which is preliminary data.</text>
</comment>
<gene>
    <name evidence="2" type="ORF">E6O75_ATG05362</name>
</gene>
<dbReference type="AlphaFoldDB" id="A0A4Z1P056"/>
<evidence type="ECO:0008006" key="4">
    <source>
        <dbReference type="Google" id="ProtNLM"/>
    </source>
</evidence>